<proteinExistence type="predicted"/>
<reference evidence="3" key="1">
    <citation type="submission" date="2023-03" db="EMBL/GenBank/DDBJ databases">
        <title>Mating type loci evolution in Malassezia.</title>
        <authorList>
            <person name="Coelho M.A."/>
        </authorList>
    </citation>
    <scope>NUCLEOTIDE SEQUENCE</scope>
    <source>
        <strain evidence="3">CBS 9431</strain>
    </source>
</reference>
<feature type="compositionally biased region" description="Polar residues" evidence="1">
    <location>
        <begin position="1"/>
        <end position="16"/>
    </location>
</feature>
<feature type="compositionally biased region" description="Basic and acidic residues" evidence="1">
    <location>
        <begin position="529"/>
        <end position="547"/>
    </location>
</feature>
<dbReference type="PANTHER" id="PTHR12673">
    <property type="entry name" value="FACIOGENITAL DYSPLASIA PROTEIN"/>
    <property type="match status" value="1"/>
</dbReference>
<feature type="region of interest" description="Disordered" evidence="1">
    <location>
        <begin position="622"/>
        <end position="655"/>
    </location>
</feature>
<dbReference type="Gene3D" id="1.20.900.10">
    <property type="entry name" value="Dbl homology (DH) domain"/>
    <property type="match status" value="1"/>
</dbReference>
<evidence type="ECO:0000313" key="4">
    <source>
        <dbReference type="Proteomes" id="UP001217754"/>
    </source>
</evidence>
<feature type="region of interest" description="Disordered" evidence="1">
    <location>
        <begin position="701"/>
        <end position="738"/>
    </location>
</feature>
<feature type="compositionally biased region" description="Polar residues" evidence="1">
    <location>
        <begin position="590"/>
        <end position="610"/>
    </location>
</feature>
<evidence type="ECO:0000256" key="1">
    <source>
        <dbReference type="SAM" id="MobiDB-lite"/>
    </source>
</evidence>
<feature type="region of interest" description="Disordered" evidence="1">
    <location>
        <begin position="173"/>
        <end position="273"/>
    </location>
</feature>
<dbReference type="Proteomes" id="UP001217754">
    <property type="component" value="Chromosome 1"/>
</dbReference>
<dbReference type="InterPro" id="IPR000219">
    <property type="entry name" value="DH_dom"/>
</dbReference>
<dbReference type="RefSeq" id="XP_060120661.1">
    <property type="nucleotide sequence ID" value="XM_060264678.1"/>
</dbReference>
<dbReference type="InterPro" id="IPR051092">
    <property type="entry name" value="FYVE_RhoGEF_PH"/>
</dbReference>
<accession>A0AAF0EYX3</accession>
<dbReference type="GO" id="GO:0005085">
    <property type="term" value="F:guanyl-nucleotide exchange factor activity"/>
    <property type="evidence" value="ECO:0007669"/>
    <property type="project" value="InterPro"/>
</dbReference>
<feature type="compositionally biased region" description="Low complexity" evidence="1">
    <location>
        <begin position="715"/>
        <end position="737"/>
    </location>
</feature>
<protein>
    <recommendedName>
        <fullName evidence="2">DH domain-containing protein</fullName>
    </recommendedName>
</protein>
<feature type="compositionally biased region" description="Polar residues" evidence="1">
    <location>
        <begin position="36"/>
        <end position="46"/>
    </location>
</feature>
<dbReference type="CDD" id="cd00160">
    <property type="entry name" value="RhoGEF"/>
    <property type="match status" value="1"/>
</dbReference>
<feature type="compositionally biased region" description="Basic and acidic residues" evidence="1">
    <location>
        <begin position="47"/>
        <end position="60"/>
    </location>
</feature>
<organism evidence="3 4">
    <name type="scientific">Malassezia japonica</name>
    <dbReference type="NCBI Taxonomy" id="223818"/>
    <lineage>
        <taxon>Eukaryota</taxon>
        <taxon>Fungi</taxon>
        <taxon>Dikarya</taxon>
        <taxon>Basidiomycota</taxon>
        <taxon>Ustilaginomycotina</taxon>
        <taxon>Malasseziomycetes</taxon>
        <taxon>Malasseziales</taxon>
        <taxon>Malasseziaceae</taxon>
        <taxon>Malassezia</taxon>
    </lineage>
</organism>
<dbReference type="GeneID" id="85224360"/>
<dbReference type="PANTHER" id="PTHR12673:SF270">
    <property type="entry name" value="FYVE-TYPE DOMAIN-CONTAINING PROTEIN"/>
    <property type="match status" value="1"/>
</dbReference>
<dbReference type="GO" id="GO:0005737">
    <property type="term" value="C:cytoplasm"/>
    <property type="evidence" value="ECO:0007669"/>
    <property type="project" value="TreeGrafter"/>
</dbReference>
<dbReference type="InterPro" id="IPR035899">
    <property type="entry name" value="DBL_dom_sf"/>
</dbReference>
<dbReference type="PROSITE" id="PS50010">
    <property type="entry name" value="DH_2"/>
    <property type="match status" value="1"/>
</dbReference>
<dbReference type="SUPFAM" id="SSF48065">
    <property type="entry name" value="DBL homology domain (DH-domain)"/>
    <property type="match status" value="1"/>
</dbReference>
<keyword evidence="4" id="KW-1185">Reference proteome</keyword>
<feature type="region of interest" description="Disordered" evidence="1">
    <location>
        <begin position="102"/>
        <end position="156"/>
    </location>
</feature>
<feature type="compositionally biased region" description="Polar residues" evidence="1">
    <location>
        <begin position="243"/>
        <end position="253"/>
    </location>
</feature>
<dbReference type="Pfam" id="PF00621">
    <property type="entry name" value="RhoGEF"/>
    <property type="match status" value="1"/>
</dbReference>
<feature type="compositionally biased region" description="Basic and acidic residues" evidence="1">
    <location>
        <begin position="580"/>
        <end position="589"/>
    </location>
</feature>
<feature type="compositionally biased region" description="Low complexity" evidence="1">
    <location>
        <begin position="183"/>
        <end position="197"/>
    </location>
</feature>
<evidence type="ECO:0000259" key="2">
    <source>
        <dbReference type="PROSITE" id="PS50010"/>
    </source>
</evidence>
<dbReference type="AlphaFoldDB" id="A0AAF0EYX3"/>
<dbReference type="SMART" id="SM00325">
    <property type="entry name" value="RhoGEF"/>
    <property type="match status" value="1"/>
</dbReference>
<feature type="region of interest" description="Disordered" evidence="1">
    <location>
        <begin position="1"/>
        <end position="77"/>
    </location>
</feature>
<dbReference type="InterPro" id="IPR032675">
    <property type="entry name" value="LRR_dom_sf"/>
</dbReference>
<dbReference type="Gene3D" id="3.80.10.10">
    <property type="entry name" value="Ribonuclease Inhibitor"/>
    <property type="match status" value="1"/>
</dbReference>
<feature type="compositionally biased region" description="Polar residues" evidence="1">
    <location>
        <begin position="102"/>
        <end position="111"/>
    </location>
</feature>
<sequence>MTADTKSASASQNSSPGLRVPSSATDSHRGSWFQRRASQLRRSTIHTPERSEKPDGHDVFSADAPRTVPTPAVAVGEPTLEIATPARGTDWSPGTAIGVSLLQGNANSSPDTMRRRASTDGGLAPPFTTPQATSKLNPFVSAASPTGVKNGSHLPPPVLPALGMPNALLTSDTQAIDTPPQTPQTQPRRAALRAADAPPMPSQPAVQEPSIESAPLTGVSERTLKSQSSTDTNPDWIFDQQEDSVSSHVSTPSVDIPNVRSATPNTNGVPVLPKSAARRNVPVVSAIQTTLPTLPCRELDQHWTPPAEGTRIPVQDWDTYSYASTDSTPSTPIRLPGGVQATPLSVRLVQTGTGQLSVVQPEHQSEEQVQNQVQSTTTHLSMKDCVLHPARFDVLRKPDALVVLDLSSTGIDVLPPALQQCQTLEELNVSDNALSAMPQTWAPISSLHQLRVLLADDCSLHAVPDKISALRNLQVLGLRGNLLTHLPSWLHVLDRLECLLLEGNEHIVPAWRAILLPLLQTSMPYIHPEMDTKAPRESPVRTGESRKRGLLHKALQWSAPRRPNDKDTAPMSRWRASGRSHVDRPRRPEQTPSPSQFAAGQQQQETEGVSQRLSLRSLVAPISHTGPTSSAPLPPLGRPSAARALGAPASPPKASEKTVIPCFLPVHPVGGDEPATLVKSSGPYLQDLLGYLRDLDDLLPERHAPSPVTTPMRQPSSSLSTPRTPGTPGTPATPQMTSLSPYYFENVASVSPGETETSVESATVFSAPYATPEYERVKEDGSKRQKLIHEIVETERTYVAGLTELMEIYVKRARQPLEGSSSDERVLPVPKERAVFGHIEGIVHFHAHAFLPSLEQAAAPILQTQAALDAKTTADTAARVANVFTQHAAYFKMYMNYVNQYDSAVRRIARWSQPLPSRARTGLKPAMETAGVTLASLGQRLHLNANEADTLSPGRAGDEDWSSLSVARRRQIQTYLAKCREDPRHSQLNLEGYLLLPIQRIPRYRMLLEQLVRCTSSTLLPADDIEALPRALAHISLVASWVNEGKRQSEQGRRLLLWQSKLRGNFSAPLVQPHRRLVCDGPLRLRRVTRRAETEEFVEAGVLEQTTMDQRVQVLLCNDLAVVVAMPREASETDVTTPPTSSSDIEVQMPSLDPVEVDAVDLMAVLKPCVCLSPASHTVPPASVVGRVNLRVVDAKYIFYFTANSHRDAQRWAEAINAQPGG</sequence>
<gene>
    <name evidence="3" type="ORF">MJAP1_000711</name>
</gene>
<feature type="region of interest" description="Disordered" evidence="1">
    <location>
        <begin position="529"/>
        <end position="610"/>
    </location>
</feature>
<name>A0AAF0EYX3_9BASI</name>
<dbReference type="SUPFAM" id="SSF52058">
    <property type="entry name" value="L domain-like"/>
    <property type="match status" value="1"/>
</dbReference>
<evidence type="ECO:0000313" key="3">
    <source>
        <dbReference type="EMBL" id="WFD37764.1"/>
    </source>
</evidence>
<feature type="domain" description="DH" evidence="2">
    <location>
        <begin position="783"/>
        <end position="1045"/>
    </location>
</feature>
<dbReference type="EMBL" id="CP119958">
    <property type="protein sequence ID" value="WFD37764.1"/>
    <property type="molecule type" value="Genomic_DNA"/>
</dbReference>